<comment type="similarity">
    <text evidence="2 10">Belongs to the disproportionating enzyme family.</text>
</comment>
<reference evidence="11 12" key="1">
    <citation type="submission" date="2020-04" db="EMBL/GenBank/DDBJ databases">
        <authorList>
            <person name="Doyle D.A."/>
        </authorList>
    </citation>
    <scope>NUCLEOTIDE SEQUENCE [LARGE SCALE GENOMIC DNA]</scope>
    <source>
        <strain evidence="11 12">P21</strain>
    </source>
</reference>
<keyword evidence="6 10" id="KW-0808">Transferase</keyword>
<evidence type="ECO:0000313" key="11">
    <source>
        <dbReference type="EMBL" id="NMM65346.1"/>
    </source>
</evidence>
<accession>A0A7Y0EL07</accession>
<keyword evidence="12" id="KW-1185">Reference proteome</keyword>
<proteinExistence type="inferred from homology"/>
<evidence type="ECO:0000256" key="6">
    <source>
        <dbReference type="ARBA" id="ARBA00022679"/>
    </source>
</evidence>
<dbReference type="EC" id="2.4.1.25" evidence="3 10"/>
<evidence type="ECO:0000256" key="2">
    <source>
        <dbReference type="ARBA" id="ARBA00005684"/>
    </source>
</evidence>
<gene>
    <name evidence="11" type="primary">malQ</name>
    <name evidence="11" type="ORF">HBE96_22470</name>
</gene>
<evidence type="ECO:0000256" key="1">
    <source>
        <dbReference type="ARBA" id="ARBA00000439"/>
    </source>
</evidence>
<keyword evidence="5 10" id="KW-0328">Glycosyltransferase</keyword>
<reference evidence="11 12" key="2">
    <citation type="submission" date="2020-06" db="EMBL/GenBank/DDBJ databases">
        <title>Complete Genome Sequence of Clostridium muelleri sp. nov. P21T, an Acid-Alcohol Producing Acetogen Isolated from Old Hay.</title>
        <authorList>
            <person name="Duncan K.E."/>
            <person name="Tanner R.S."/>
        </authorList>
    </citation>
    <scope>NUCLEOTIDE SEQUENCE [LARGE SCALE GENOMIC DNA]</scope>
    <source>
        <strain evidence="11 12">P21</strain>
    </source>
</reference>
<dbReference type="GO" id="GO:0005975">
    <property type="term" value="P:carbohydrate metabolic process"/>
    <property type="evidence" value="ECO:0007669"/>
    <property type="project" value="InterPro"/>
</dbReference>
<keyword evidence="7 10" id="KW-0119">Carbohydrate metabolism</keyword>
<dbReference type="EMBL" id="JABBNI010000065">
    <property type="protein sequence ID" value="NMM65346.1"/>
    <property type="molecule type" value="Genomic_DNA"/>
</dbReference>
<dbReference type="InterPro" id="IPR003385">
    <property type="entry name" value="Glyco_hydro_77"/>
</dbReference>
<dbReference type="Pfam" id="PF02446">
    <property type="entry name" value="Glyco_hydro_77"/>
    <property type="match status" value="1"/>
</dbReference>
<dbReference type="PANTHER" id="PTHR32438:SF5">
    <property type="entry name" value="4-ALPHA-GLUCANOTRANSFERASE DPE1, CHLOROPLASTIC_AMYLOPLASTIC"/>
    <property type="match status" value="1"/>
</dbReference>
<dbReference type="SUPFAM" id="SSF51445">
    <property type="entry name" value="(Trans)glycosidases"/>
    <property type="match status" value="1"/>
</dbReference>
<comment type="caution">
    <text evidence="11">The sequence shown here is derived from an EMBL/GenBank/DDBJ whole genome shotgun (WGS) entry which is preliminary data.</text>
</comment>
<dbReference type="Gene3D" id="3.20.20.80">
    <property type="entry name" value="Glycosidases"/>
    <property type="match status" value="1"/>
</dbReference>
<evidence type="ECO:0000256" key="5">
    <source>
        <dbReference type="ARBA" id="ARBA00022676"/>
    </source>
</evidence>
<evidence type="ECO:0000256" key="7">
    <source>
        <dbReference type="ARBA" id="ARBA00023277"/>
    </source>
</evidence>
<evidence type="ECO:0000256" key="10">
    <source>
        <dbReference type="RuleBase" id="RU361207"/>
    </source>
</evidence>
<dbReference type="NCBIfam" id="NF011080">
    <property type="entry name" value="PRK14508.1-3"/>
    <property type="match status" value="1"/>
</dbReference>
<evidence type="ECO:0000256" key="8">
    <source>
        <dbReference type="ARBA" id="ARBA00031423"/>
    </source>
</evidence>
<organism evidence="11 12">
    <name type="scientific">Clostridium muellerianum</name>
    <dbReference type="NCBI Taxonomy" id="2716538"/>
    <lineage>
        <taxon>Bacteria</taxon>
        <taxon>Bacillati</taxon>
        <taxon>Bacillota</taxon>
        <taxon>Clostridia</taxon>
        <taxon>Eubacteriales</taxon>
        <taxon>Clostridiaceae</taxon>
        <taxon>Clostridium</taxon>
    </lineage>
</organism>
<evidence type="ECO:0000256" key="9">
    <source>
        <dbReference type="ARBA" id="ARBA00031501"/>
    </source>
</evidence>
<protein>
    <recommendedName>
        <fullName evidence="4 10">4-alpha-glucanotransferase</fullName>
        <ecNumber evidence="3 10">2.4.1.25</ecNumber>
    </recommendedName>
    <alternativeName>
        <fullName evidence="8 10">Amylomaltase</fullName>
    </alternativeName>
    <alternativeName>
        <fullName evidence="9 10">Disproportionating enzyme</fullName>
    </alternativeName>
</protein>
<dbReference type="GO" id="GO:0004134">
    <property type="term" value="F:4-alpha-glucanotransferase activity"/>
    <property type="evidence" value="ECO:0007669"/>
    <property type="project" value="UniProtKB-EC"/>
</dbReference>
<evidence type="ECO:0000256" key="3">
    <source>
        <dbReference type="ARBA" id="ARBA00012560"/>
    </source>
</evidence>
<evidence type="ECO:0000256" key="4">
    <source>
        <dbReference type="ARBA" id="ARBA00020295"/>
    </source>
</evidence>
<comment type="catalytic activity">
    <reaction evidence="1 10">
        <text>Transfers a segment of a (1-&gt;4)-alpha-D-glucan to a new position in an acceptor, which may be glucose or a (1-&gt;4)-alpha-D-glucan.</text>
        <dbReference type="EC" id="2.4.1.25"/>
    </reaction>
</comment>
<dbReference type="PANTHER" id="PTHR32438">
    <property type="entry name" value="4-ALPHA-GLUCANOTRANSFERASE DPE1, CHLOROPLASTIC/AMYLOPLASTIC"/>
    <property type="match status" value="1"/>
</dbReference>
<dbReference type="Proteomes" id="UP000537131">
    <property type="component" value="Unassembled WGS sequence"/>
</dbReference>
<name>A0A7Y0EL07_9CLOT</name>
<dbReference type="AlphaFoldDB" id="A0A7Y0EL07"/>
<dbReference type="NCBIfam" id="TIGR00217">
    <property type="entry name" value="malQ"/>
    <property type="match status" value="1"/>
</dbReference>
<dbReference type="RefSeq" id="WP_169299935.1">
    <property type="nucleotide sequence ID" value="NZ_JABBNI010000065.1"/>
</dbReference>
<dbReference type="InterPro" id="IPR017853">
    <property type="entry name" value="GH"/>
</dbReference>
<sequence>MGIRGSGILMHITSLPGSYGIGTFGKVAYEFIDFLVKSGQRYWQILPLNPTGVGDSPYQPFSAFAGNPYFIDFDILAEQGLLEKNKYENMDFGSNNTKVDYEKIFNNKMPILRIAFKNCKEKHKEKHKEKIRSFRDKNRKWLEDYALYMAIKSKVDLNSWQHWEENIKFRKEDTLNYYKEVLKEEIDYWVFLQYVFFSQWAELKNYANNNGIKIIGDIPIYVAEDSADAWSNSEIFLFDEDKKPIVVSGCPPDSFSDTGQLWGNPIYDWSYLNKTNYKWWIERIKWNINLYDVIRIDHFRGFESFWQVPYGEQTAANGKWEKGPGMKLFNEVKKALGKINIIAEDLGYLTKEVIEFRIASGFPGMKVLEFAFDAREESDYLPHNYDKHCIVYTGTHDNETVIGWMENANIEDVNFAKRYLKLNKEEGYNWGFIRGALSSVANLAIAQLQDYLGFSSEARMNIPSTVSGNWQWRVDEEYLNDKLASKIKEVTKLYGR</sequence>
<evidence type="ECO:0000313" key="12">
    <source>
        <dbReference type="Proteomes" id="UP000537131"/>
    </source>
</evidence>